<gene>
    <name evidence="6" type="ORF">SAMN05421837_1011072</name>
</gene>
<organism evidence="6 7">
    <name type="scientific">Amycolatopsis pretoriensis</name>
    <dbReference type="NCBI Taxonomy" id="218821"/>
    <lineage>
        <taxon>Bacteria</taxon>
        <taxon>Bacillati</taxon>
        <taxon>Actinomycetota</taxon>
        <taxon>Actinomycetes</taxon>
        <taxon>Pseudonocardiales</taxon>
        <taxon>Pseudonocardiaceae</taxon>
        <taxon>Amycolatopsis</taxon>
    </lineage>
</organism>
<dbReference type="Pfam" id="PF13564">
    <property type="entry name" value="DoxX_2"/>
    <property type="match status" value="1"/>
</dbReference>
<evidence type="ECO:0000256" key="1">
    <source>
        <dbReference type="ARBA" id="ARBA00004141"/>
    </source>
</evidence>
<dbReference type="OrthoDB" id="3790625at2"/>
<dbReference type="AlphaFoldDB" id="A0A1H5Q6R9"/>
<evidence type="ECO:0000313" key="6">
    <source>
        <dbReference type="EMBL" id="SEF21802.1"/>
    </source>
</evidence>
<reference evidence="7" key="1">
    <citation type="submission" date="2016-10" db="EMBL/GenBank/DDBJ databases">
        <authorList>
            <person name="Varghese N."/>
            <person name="Submissions S."/>
        </authorList>
    </citation>
    <scope>NUCLEOTIDE SEQUENCE [LARGE SCALE GENOMIC DNA]</scope>
    <source>
        <strain evidence="7">DSM 44654</strain>
    </source>
</reference>
<keyword evidence="3 5" id="KW-1133">Transmembrane helix</keyword>
<evidence type="ECO:0000256" key="4">
    <source>
        <dbReference type="ARBA" id="ARBA00023136"/>
    </source>
</evidence>
<proteinExistence type="predicted"/>
<dbReference type="STRING" id="218821.SAMN05421837_1011072"/>
<dbReference type="InterPro" id="IPR032808">
    <property type="entry name" value="DoxX"/>
</dbReference>
<dbReference type="EMBL" id="FNUJ01000001">
    <property type="protein sequence ID" value="SEF21802.1"/>
    <property type="molecule type" value="Genomic_DNA"/>
</dbReference>
<feature type="transmembrane region" description="Helical" evidence="5">
    <location>
        <begin position="6"/>
        <end position="25"/>
    </location>
</feature>
<name>A0A1H5Q6R9_9PSEU</name>
<dbReference type="RefSeq" id="WP_086678107.1">
    <property type="nucleotide sequence ID" value="NZ_FNUJ01000001.1"/>
</dbReference>
<accession>A0A1H5Q6R9</accession>
<keyword evidence="7" id="KW-1185">Reference proteome</keyword>
<feature type="transmembrane region" description="Helical" evidence="5">
    <location>
        <begin position="46"/>
        <end position="68"/>
    </location>
</feature>
<protein>
    <submittedName>
        <fullName evidence="6">DoxX-like family protein</fullName>
    </submittedName>
</protein>
<feature type="transmembrane region" description="Helical" evidence="5">
    <location>
        <begin position="74"/>
        <end position="94"/>
    </location>
</feature>
<comment type="subcellular location">
    <subcellularLocation>
        <location evidence="1">Membrane</location>
        <topology evidence="1">Multi-pass membrane protein</topology>
    </subcellularLocation>
</comment>
<evidence type="ECO:0000313" key="7">
    <source>
        <dbReference type="Proteomes" id="UP000198878"/>
    </source>
</evidence>
<evidence type="ECO:0000256" key="2">
    <source>
        <dbReference type="ARBA" id="ARBA00022692"/>
    </source>
</evidence>
<keyword evidence="2 5" id="KW-0812">Transmembrane</keyword>
<keyword evidence="4 5" id="KW-0472">Membrane</keyword>
<evidence type="ECO:0000256" key="5">
    <source>
        <dbReference type="SAM" id="Phobius"/>
    </source>
</evidence>
<dbReference type="Proteomes" id="UP000198878">
    <property type="component" value="Unassembled WGS sequence"/>
</dbReference>
<feature type="transmembrane region" description="Helical" evidence="5">
    <location>
        <begin position="101"/>
        <end position="121"/>
    </location>
</feature>
<dbReference type="GO" id="GO:0016020">
    <property type="term" value="C:membrane"/>
    <property type="evidence" value="ECO:0007669"/>
    <property type="project" value="UniProtKB-SubCell"/>
</dbReference>
<evidence type="ECO:0000256" key="3">
    <source>
        <dbReference type="ARBA" id="ARBA00022989"/>
    </source>
</evidence>
<sequence length="122" mass="12547">MNVVLWVVAGLLAALYLAAGGMKLATPREKLLENPNMGWTADFSNAGVKAIGAVEILGALGLILPWALGIAPVLTPLAATGLAVIQIGAIIVHARRKETKALPMNVVLLVLAAFVAVGRFAG</sequence>